<protein>
    <recommendedName>
        <fullName evidence="4">Arrestin C-terminal-like domain-containing protein</fullName>
    </recommendedName>
</protein>
<dbReference type="GeneID" id="63683037"/>
<dbReference type="AlphaFoldDB" id="M5G9G3"/>
<dbReference type="InterPro" id="IPR014752">
    <property type="entry name" value="Arrestin-like_C"/>
</dbReference>
<dbReference type="STRING" id="1858805.M5G9G3"/>
<dbReference type="OrthoDB" id="298939at2759"/>
<gene>
    <name evidence="2" type="ORF">DACRYDRAFT_104772</name>
</gene>
<sequence>MWFHKDASAKSVTYHPELRITFEFETDTVVAGRELCGWLVLQCDAEEGRLALGDVIVQMVGTQDLHLAGISDGEDHLEHFYRKRVFHSRSLPPSGAVDLGVSSRENPPDGFYPAKQGETRFAFCIDLPQWLPASIHFQDGTANISYELHAVASFYFESEHKYLMESQTIQVVQPWSSHVYTKSSLNRFGEDGLHFQVTYSPYVLANKVTEVVVEVENNAKRSVTAVDVSYFLHLTTTPKLFDPTPIEVIHEVQRQRFDTPDNVVHPENIAAMKLSIWVPDLAWGTSGHRQGRKDGLFKVDALMSVSLVTYGTPDLPLVIPIKVVHPAAVPCSPSKGFHVPSEKSSIPPMWEFGSPALKKHERVPANISPQLSQLSSAPNSPIPGYDQDDVGRTPSPEVVSPIPIRSNSASSDGSRAFSEDVRLLEEMVANKTYAVQAASPVKVVSSSPEEHISPIDQSSQHSRDSGRSKAPPLAAILLHKRVQLRHPSRNPGGAQNLQTSNLQRNIIPSNLSSDSKAAPPPRTLVASPVSQSDEEDEDIIVWTPKRAVKPTPVLSNKSYAQSLAI</sequence>
<reference evidence="2 3" key="1">
    <citation type="journal article" date="2012" name="Science">
        <title>The Paleozoic origin of enzymatic lignin decomposition reconstructed from 31 fungal genomes.</title>
        <authorList>
            <person name="Floudas D."/>
            <person name="Binder M."/>
            <person name="Riley R."/>
            <person name="Barry K."/>
            <person name="Blanchette R.A."/>
            <person name="Henrissat B."/>
            <person name="Martinez A.T."/>
            <person name="Otillar R."/>
            <person name="Spatafora J.W."/>
            <person name="Yadav J.S."/>
            <person name="Aerts A."/>
            <person name="Benoit I."/>
            <person name="Boyd A."/>
            <person name="Carlson A."/>
            <person name="Copeland A."/>
            <person name="Coutinho P.M."/>
            <person name="de Vries R.P."/>
            <person name="Ferreira P."/>
            <person name="Findley K."/>
            <person name="Foster B."/>
            <person name="Gaskell J."/>
            <person name="Glotzer D."/>
            <person name="Gorecki P."/>
            <person name="Heitman J."/>
            <person name="Hesse C."/>
            <person name="Hori C."/>
            <person name="Igarashi K."/>
            <person name="Jurgens J.A."/>
            <person name="Kallen N."/>
            <person name="Kersten P."/>
            <person name="Kohler A."/>
            <person name="Kuees U."/>
            <person name="Kumar T.K.A."/>
            <person name="Kuo A."/>
            <person name="LaButti K."/>
            <person name="Larrondo L.F."/>
            <person name="Lindquist E."/>
            <person name="Ling A."/>
            <person name="Lombard V."/>
            <person name="Lucas S."/>
            <person name="Lundell T."/>
            <person name="Martin R."/>
            <person name="McLaughlin D.J."/>
            <person name="Morgenstern I."/>
            <person name="Morin E."/>
            <person name="Murat C."/>
            <person name="Nagy L.G."/>
            <person name="Nolan M."/>
            <person name="Ohm R.A."/>
            <person name="Patyshakuliyeva A."/>
            <person name="Rokas A."/>
            <person name="Ruiz-Duenas F.J."/>
            <person name="Sabat G."/>
            <person name="Salamov A."/>
            <person name="Samejima M."/>
            <person name="Schmutz J."/>
            <person name="Slot J.C."/>
            <person name="St John F."/>
            <person name="Stenlid J."/>
            <person name="Sun H."/>
            <person name="Sun S."/>
            <person name="Syed K."/>
            <person name="Tsang A."/>
            <person name="Wiebenga A."/>
            <person name="Young D."/>
            <person name="Pisabarro A."/>
            <person name="Eastwood D.C."/>
            <person name="Martin F."/>
            <person name="Cullen D."/>
            <person name="Grigoriev I.V."/>
            <person name="Hibbett D.S."/>
        </authorList>
    </citation>
    <scope>NUCLEOTIDE SEQUENCE [LARGE SCALE GENOMIC DNA]</scope>
    <source>
        <strain evidence="2 3">DJM-731 SS1</strain>
    </source>
</reference>
<dbReference type="HOGENOM" id="CLU_482332_0_0_1"/>
<feature type="compositionally biased region" description="Polar residues" evidence="1">
    <location>
        <begin position="370"/>
        <end position="379"/>
    </location>
</feature>
<evidence type="ECO:0000256" key="1">
    <source>
        <dbReference type="SAM" id="MobiDB-lite"/>
    </source>
</evidence>
<feature type="region of interest" description="Disordered" evidence="1">
    <location>
        <begin position="509"/>
        <end position="538"/>
    </location>
</feature>
<evidence type="ECO:0000313" key="2">
    <source>
        <dbReference type="EMBL" id="EJU04880.1"/>
    </source>
</evidence>
<dbReference type="Proteomes" id="UP000030653">
    <property type="component" value="Unassembled WGS sequence"/>
</dbReference>
<dbReference type="Gene3D" id="2.60.40.640">
    <property type="match status" value="1"/>
</dbReference>
<organism evidence="2 3">
    <name type="scientific">Dacryopinax primogenitus (strain DJM 731)</name>
    <name type="common">Brown rot fungus</name>
    <dbReference type="NCBI Taxonomy" id="1858805"/>
    <lineage>
        <taxon>Eukaryota</taxon>
        <taxon>Fungi</taxon>
        <taxon>Dikarya</taxon>
        <taxon>Basidiomycota</taxon>
        <taxon>Agaricomycotina</taxon>
        <taxon>Dacrymycetes</taxon>
        <taxon>Dacrymycetales</taxon>
        <taxon>Dacrymycetaceae</taxon>
        <taxon>Dacryopinax</taxon>
    </lineage>
</organism>
<dbReference type="EMBL" id="JH795857">
    <property type="protein sequence ID" value="EJU04880.1"/>
    <property type="molecule type" value="Genomic_DNA"/>
</dbReference>
<dbReference type="RefSeq" id="XP_040631774.1">
    <property type="nucleotide sequence ID" value="XM_040767975.1"/>
</dbReference>
<evidence type="ECO:0000313" key="3">
    <source>
        <dbReference type="Proteomes" id="UP000030653"/>
    </source>
</evidence>
<dbReference type="OMA" id="DEDIIVW"/>
<keyword evidence="3" id="KW-1185">Reference proteome</keyword>
<name>M5G9G3_DACPD</name>
<feature type="region of interest" description="Disordered" evidence="1">
    <location>
        <begin position="370"/>
        <end position="415"/>
    </location>
</feature>
<accession>M5G9G3</accession>
<evidence type="ECO:0008006" key="4">
    <source>
        <dbReference type="Google" id="ProtNLM"/>
    </source>
</evidence>
<feature type="region of interest" description="Disordered" evidence="1">
    <location>
        <begin position="439"/>
        <end position="469"/>
    </location>
</feature>
<proteinExistence type="predicted"/>